<reference evidence="2" key="1">
    <citation type="submission" date="2020-07" db="EMBL/GenBank/DDBJ databases">
        <authorList>
            <person name="Nieuwenhuis M."/>
            <person name="Van De Peppel L.J.J."/>
        </authorList>
    </citation>
    <scope>NUCLEOTIDE SEQUENCE</scope>
    <source>
        <strain evidence="2">AP01</strain>
        <tissue evidence="2">Mycelium</tissue>
    </source>
</reference>
<proteinExistence type="predicted"/>
<dbReference type="Proteomes" id="UP000775547">
    <property type="component" value="Unassembled WGS sequence"/>
</dbReference>
<name>A0A9P7GH69_9AGAR</name>
<sequence>MASTSTSAATAATISDDMRFVSPDAEDSPEEALRLITNAVDQIIQDDDGWIGFFQAKAALEPHRTLDVLKQYRFVKRMIDQWVGKPVPFKYFQVSIEPSHITRALKIEDPNFATACLETLGLLDLYGPKGRHYEDPRVIEMMNDTSKPEYNAKPIKRLLHWMRDIDKKWKEEHPSEPVPSSSGARSEPAGDCMAMRG</sequence>
<organism evidence="2 3">
    <name type="scientific">Asterophora parasitica</name>
    <dbReference type="NCBI Taxonomy" id="117018"/>
    <lineage>
        <taxon>Eukaryota</taxon>
        <taxon>Fungi</taxon>
        <taxon>Dikarya</taxon>
        <taxon>Basidiomycota</taxon>
        <taxon>Agaricomycotina</taxon>
        <taxon>Agaricomycetes</taxon>
        <taxon>Agaricomycetidae</taxon>
        <taxon>Agaricales</taxon>
        <taxon>Tricholomatineae</taxon>
        <taxon>Lyophyllaceae</taxon>
        <taxon>Asterophora</taxon>
    </lineage>
</organism>
<accession>A0A9P7GH69</accession>
<reference evidence="2" key="2">
    <citation type="submission" date="2021-10" db="EMBL/GenBank/DDBJ databases">
        <title>Phylogenomics reveals ancestral predisposition of the termite-cultivated fungus Termitomyces towards a domesticated lifestyle.</title>
        <authorList>
            <person name="Auxier B."/>
            <person name="Grum-Grzhimaylo A."/>
            <person name="Cardenas M.E."/>
            <person name="Lodge J.D."/>
            <person name="Laessoe T."/>
            <person name="Pedersen O."/>
            <person name="Smith M.E."/>
            <person name="Kuyper T.W."/>
            <person name="Franco-Molano E.A."/>
            <person name="Baroni T.J."/>
            <person name="Aanen D.K."/>
        </authorList>
    </citation>
    <scope>NUCLEOTIDE SEQUENCE</scope>
    <source>
        <strain evidence="2">AP01</strain>
        <tissue evidence="2">Mycelium</tissue>
    </source>
</reference>
<dbReference type="OrthoDB" id="3215534at2759"/>
<keyword evidence="3" id="KW-1185">Reference proteome</keyword>
<gene>
    <name evidence="2" type="ORF">DXG03_003139</name>
</gene>
<protein>
    <submittedName>
        <fullName evidence="2">Uncharacterized protein</fullName>
    </submittedName>
</protein>
<dbReference type="EMBL" id="JABCKV010000002">
    <property type="protein sequence ID" value="KAG5648528.1"/>
    <property type="molecule type" value="Genomic_DNA"/>
</dbReference>
<evidence type="ECO:0000256" key="1">
    <source>
        <dbReference type="SAM" id="MobiDB-lite"/>
    </source>
</evidence>
<evidence type="ECO:0000313" key="2">
    <source>
        <dbReference type="EMBL" id="KAG5648528.1"/>
    </source>
</evidence>
<dbReference type="AlphaFoldDB" id="A0A9P7GH69"/>
<evidence type="ECO:0000313" key="3">
    <source>
        <dbReference type="Proteomes" id="UP000775547"/>
    </source>
</evidence>
<comment type="caution">
    <text evidence="2">The sequence shown here is derived from an EMBL/GenBank/DDBJ whole genome shotgun (WGS) entry which is preliminary data.</text>
</comment>
<feature type="region of interest" description="Disordered" evidence="1">
    <location>
        <begin position="170"/>
        <end position="197"/>
    </location>
</feature>